<gene>
    <name evidence="1" type="ORF">SPTER_33680</name>
</gene>
<proteinExistence type="predicted"/>
<organism evidence="1 2">
    <name type="scientific">Sporomusa termitida</name>
    <dbReference type="NCBI Taxonomy" id="2377"/>
    <lineage>
        <taxon>Bacteria</taxon>
        <taxon>Bacillati</taxon>
        <taxon>Bacillota</taxon>
        <taxon>Negativicutes</taxon>
        <taxon>Selenomonadales</taxon>
        <taxon>Sporomusaceae</taxon>
        <taxon>Sporomusa</taxon>
    </lineage>
</organism>
<dbReference type="SUPFAM" id="SSF53448">
    <property type="entry name" value="Nucleotide-diphospho-sugar transferases"/>
    <property type="match status" value="1"/>
</dbReference>
<evidence type="ECO:0000313" key="2">
    <source>
        <dbReference type="Proteomes" id="UP000320776"/>
    </source>
</evidence>
<dbReference type="Proteomes" id="UP000320776">
    <property type="component" value="Chromosome"/>
</dbReference>
<dbReference type="RefSeq" id="WP_144351378.1">
    <property type="nucleotide sequence ID" value="NZ_CP036259.1"/>
</dbReference>
<protein>
    <recommendedName>
        <fullName evidence="3">Glycosyl transferase family 2</fullName>
    </recommendedName>
</protein>
<dbReference type="EMBL" id="CP036259">
    <property type="protein sequence ID" value="QDR81948.1"/>
    <property type="molecule type" value="Genomic_DNA"/>
</dbReference>
<evidence type="ECO:0000313" key="1">
    <source>
        <dbReference type="EMBL" id="QDR81948.1"/>
    </source>
</evidence>
<sequence>MDMDTQYEKIKDKRIAIFGTGNLQSDIMGLFTFNNLLYFVDDFYNEQSQESFIPADKQVYDSAHLLNEDRNDLFILICDKDEDYAARRLETMGFKEDIHYGFGEDLLINYPLFESIKSNRIHIWGAGNTYSYHKAEIFEYLDTIQSFIISQSDNSPASIEGKPVIPFSEAQIAPGDFIIVCSIYYNEIAHLLENSGLKIGRDFINIRTFSLLGKLSTFSTDNHSFVDRAKGSEELLVILSGYKNLVWESVFPRLKQYVPTQLDVVVVTSGLVNQELQLTCERYGWSYVSTERNNVSLAVNVAISLHPKAKYIYKIDEDIFVTQGCFEMMRTTYDRVQAESKYEVGFVTPLIPVNGYGYVRLLEIFDAVKQWEDRFGELVYTDCYHHHGTIHDSPAAALFMWGENNPKFVDIDEMARKLREADFQYSICPIRYSIGFILFTKRNWVRMGMFPIKKHLNLGADEERICEFCLMHARVMVVAENAIVGHLSYGPQHKVMAEYYCSHTKRFLPK</sequence>
<dbReference type="AlphaFoldDB" id="A0A517DX73"/>
<evidence type="ECO:0008006" key="3">
    <source>
        <dbReference type="Google" id="ProtNLM"/>
    </source>
</evidence>
<dbReference type="OrthoDB" id="2040972at2"/>
<reference evidence="1 2" key="1">
    <citation type="submission" date="2019-02" db="EMBL/GenBank/DDBJ databases">
        <title>Closed genome of Sporomusa termitida DSM 4440.</title>
        <authorList>
            <person name="Poehlein A."/>
            <person name="Daniel R."/>
        </authorList>
    </citation>
    <scope>NUCLEOTIDE SEQUENCE [LARGE SCALE GENOMIC DNA]</scope>
    <source>
        <strain evidence="1 2">DSM 4440</strain>
    </source>
</reference>
<dbReference type="KEGG" id="sted:SPTER_33680"/>
<dbReference type="Gene3D" id="3.40.50.720">
    <property type="entry name" value="NAD(P)-binding Rossmann-like Domain"/>
    <property type="match status" value="1"/>
</dbReference>
<dbReference type="InterPro" id="IPR029044">
    <property type="entry name" value="Nucleotide-diphossugar_trans"/>
</dbReference>
<name>A0A517DX73_9FIRM</name>
<accession>A0A517DX73</accession>
<keyword evidence="2" id="KW-1185">Reference proteome</keyword>